<comment type="caution">
    <text evidence="1">The sequence shown here is derived from an EMBL/GenBank/DDBJ whole genome shotgun (WGS) entry which is preliminary data.</text>
</comment>
<name>A0A644XK58_9ZZZZ</name>
<gene>
    <name evidence="1" type="ORF">SDC9_62961</name>
</gene>
<reference evidence="1" key="1">
    <citation type="submission" date="2019-08" db="EMBL/GenBank/DDBJ databases">
        <authorList>
            <person name="Kucharzyk K."/>
            <person name="Murdoch R.W."/>
            <person name="Higgins S."/>
            <person name="Loffler F."/>
        </authorList>
    </citation>
    <scope>NUCLEOTIDE SEQUENCE</scope>
</reference>
<evidence type="ECO:0000313" key="1">
    <source>
        <dbReference type="EMBL" id="MPM16580.1"/>
    </source>
</evidence>
<dbReference type="AlphaFoldDB" id="A0A644XK58"/>
<organism evidence="1">
    <name type="scientific">bioreactor metagenome</name>
    <dbReference type="NCBI Taxonomy" id="1076179"/>
    <lineage>
        <taxon>unclassified sequences</taxon>
        <taxon>metagenomes</taxon>
        <taxon>ecological metagenomes</taxon>
    </lineage>
</organism>
<sequence>MGGEHRSFPILSLLRFTVADDGIDITGVLVDSPCVSKAAGSTQALAERAGGHVDAYGLGPVAMAGEVRSSLVEGGQFFQGKEPFQGQGGIEGRPGMAFGEHEQVTVMKLWLLGVVVHLLSIEESQQFDDRESSPDVANPEISDGVQGLFTDFTSEIGKVFLIFRGDHEGTSLLVT</sequence>
<accession>A0A644XK58</accession>
<proteinExistence type="predicted"/>
<protein>
    <submittedName>
        <fullName evidence="1">Uncharacterized protein</fullName>
    </submittedName>
</protein>
<dbReference type="EMBL" id="VSSQ01002638">
    <property type="protein sequence ID" value="MPM16580.1"/>
    <property type="molecule type" value="Genomic_DNA"/>
</dbReference>